<reference evidence="2" key="1">
    <citation type="submission" date="2022-10" db="EMBL/GenBank/DDBJ databases">
        <title>Puccinia triticina Genome sequencing and assembly.</title>
        <authorList>
            <person name="Li C."/>
        </authorList>
    </citation>
    <scope>NUCLEOTIDE SEQUENCE</scope>
    <source>
        <strain evidence="2">Pt15</strain>
    </source>
</reference>
<evidence type="ECO:0000313" key="2">
    <source>
        <dbReference type="EMBL" id="WAQ90205.1"/>
    </source>
</evidence>
<evidence type="ECO:0000256" key="1">
    <source>
        <dbReference type="SAM" id="MobiDB-lite"/>
    </source>
</evidence>
<feature type="compositionally biased region" description="Low complexity" evidence="1">
    <location>
        <begin position="253"/>
        <end position="265"/>
    </location>
</feature>
<dbReference type="EMBL" id="CP110432">
    <property type="protein sequence ID" value="WAQ90205.1"/>
    <property type="molecule type" value="Genomic_DNA"/>
</dbReference>
<feature type="compositionally biased region" description="Polar residues" evidence="1">
    <location>
        <begin position="692"/>
        <end position="708"/>
    </location>
</feature>
<accession>A0ABY7CZ23</accession>
<feature type="compositionally biased region" description="Low complexity" evidence="1">
    <location>
        <begin position="402"/>
        <end position="416"/>
    </location>
</feature>
<evidence type="ECO:0000313" key="3">
    <source>
        <dbReference type="Proteomes" id="UP001164743"/>
    </source>
</evidence>
<feature type="compositionally biased region" description="Polar residues" evidence="1">
    <location>
        <begin position="181"/>
        <end position="194"/>
    </location>
</feature>
<dbReference type="GeneID" id="77802671"/>
<proteinExistence type="predicted"/>
<feature type="region of interest" description="Disordered" evidence="1">
    <location>
        <begin position="110"/>
        <end position="278"/>
    </location>
</feature>
<feature type="region of interest" description="Disordered" evidence="1">
    <location>
        <begin position="692"/>
        <end position="735"/>
    </location>
</feature>
<feature type="region of interest" description="Disordered" evidence="1">
    <location>
        <begin position="774"/>
        <end position="802"/>
    </location>
</feature>
<evidence type="ECO:0008006" key="4">
    <source>
        <dbReference type="Google" id="ProtNLM"/>
    </source>
</evidence>
<feature type="region of interest" description="Disordered" evidence="1">
    <location>
        <begin position="317"/>
        <end position="361"/>
    </location>
</feature>
<gene>
    <name evidence="2" type="ORF">PtA15_12A191</name>
</gene>
<name>A0ABY7CZ23_9BASI</name>
<feature type="compositionally biased region" description="Low complexity" evidence="1">
    <location>
        <begin position="786"/>
        <end position="802"/>
    </location>
</feature>
<protein>
    <recommendedName>
        <fullName evidence="4">SAP domain-containing protein</fullName>
    </recommendedName>
</protein>
<feature type="compositionally biased region" description="Basic and acidic residues" evidence="1">
    <location>
        <begin position="148"/>
        <end position="158"/>
    </location>
</feature>
<feature type="compositionally biased region" description="Polar residues" evidence="1">
    <location>
        <begin position="121"/>
        <end position="132"/>
    </location>
</feature>
<feature type="region of interest" description="Disordered" evidence="1">
    <location>
        <begin position="401"/>
        <end position="420"/>
    </location>
</feature>
<organism evidence="2 3">
    <name type="scientific">Puccinia triticina</name>
    <dbReference type="NCBI Taxonomy" id="208348"/>
    <lineage>
        <taxon>Eukaryota</taxon>
        <taxon>Fungi</taxon>
        <taxon>Dikarya</taxon>
        <taxon>Basidiomycota</taxon>
        <taxon>Pucciniomycotina</taxon>
        <taxon>Pucciniomycetes</taxon>
        <taxon>Pucciniales</taxon>
        <taxon>Pucciniaceae</taxon>
        <taxon>Puccinia</taxon>
    </lineage>
</organism>
<keyword evidence="3" id="KW-1185">Reference proteome</keyword>
<sequence>MLPRRPFITRKDRAALQQKLQQKQGATLHSWRVNPGPGRLKAPAPQINHFGKRSHGHVTSAKMFPSVGTLTVPEIKQILRENHVKFHSKDLRPTLINHYKTMVNQLTGLHPKRPRILAGSPNLQPTNRQSPTGALERTPDIDCSENPSHNKDDPKISDNAHTQDPPPSDPLESESEDLRRSNSPILTRRSQQSKPRVHNRHILSDSDDLESQIDANLLGDESASSSEESSSEEEDEWIPHSYEENSDEEIENNDTAITNNNTDMDIGNDNIANTNDRPIPESLSTEFIRSEVAARGFPCQNLDRTQLISIYSVIDDRPPITRSGQTYRNPTPDIPSSDPLQAPDHNSSDESPDTNNYHGHASNCQAMHARTAADIEILKKDQQRTLVQIDEILEIIRKQRQESQTQLSSPSSETSSNVQRSNFRKLLRQHIAILLGWTKKKKAYPTPATKGQRSQWGRPLAPTTSNPSLLFPHEAATPQQVQILQEMMQQAGVTRFAPNFAFAPTAPENQFLWDLAVDMFTELADCGEYYVPPELKRRYKNVQSLPEEKIKTQVNSAKRKSCRQHLIEHRLTVAAKLGGLEPLYSAIKAACSDDETDDEQSPPRNTKKKVFLTCLRSHDPLVVSTRPHQTKILHHRSRLEIYPRIEQLSYLKSHLLYFLVRLLAIAQRFPIIPTSRPEVIIAVLLTNQPTPALPTNTNPYYQQNVQPPTHQPAAHIRTSPPNPRDSIDGSRSGYSHSATIDQFVQSQPPARSNNLHRQTSADGVSSIRRSDILIHSAPPLSPPGPSIHSESHSTSSQSISLISSQPDPELEALIAGIPSDLQFFLQPDVPFAQATIKKLNRIIQYIFPSTKFKGTPGKPFLYKYFKDHVAPLLAKYSAQSQESRLLHDEPRVDHINVNHFNPHDRRSTKKILSALIHRVQPNLDLSRLNKTTLISTFYKTYNLQPFSPADKFSVCPPPIPTPDHEQQERNEIRFALQCYCPNLFLPLECSKVELLAIYEIFILEELTRSYLVQENAHYYWFDPTVPPEYLISLQKHSTY</sequence>
<dbReference type="Proteomes" id="UP001164743">
    <property type="component" value="Chromosome 12A"/>
</dbReference>
<dbReference type="RefSeq" id="XP_053025760.1">
    <property type="nucleotide sequence ID" value="XM_053161776.1"/>
</dbReference>